<keyword evidence="6" id="KW-1185">Reference proteome</keyword>
<protein>
    <submittedName>
        <fullName evidence="5">Flavin monoamine oxidase family protein</fullName>
    </submittedName>
</protein>
<evidence type="ECO:0000259" key="4">
    <source>
        <dbReference type="Pfam" id="PF01593"/>
    </source>
</evidence>
<dbReference type="InterPro" id="IPR001613">
    <property type="entry name" value="Flavin_amine_oxidase"/>
</dbReference>
<reference evidence="6" key="1">
    <citation type="journal article" date="2019" name="Int. J. Syst. Evol. Microbiol.">
        <title>The Global Catalogue of Microorganisms (GCM) 10K type strain sequencing project: providing services to taxonomists for standard genome sequencing and annotation.</title>
        <authorList>
            <consortium name="The Broad Institute Genomics Platform"/>
            <consortium name="The Broad Institute Genome Sequencing Center for Infectious Disease"/>
            <person name="Wu L."/>
            <person name="Ma J."/>
        </authorList>
    </citation>
    <scope>NUCLEOTIDE SEQUENCE [LARGE SCALE GENOMIC DNA]</scope>
    <source>
        <strain evidence="6">JCM 10367</strain>
    </source>
</reference>
<gene>
    <name evidence="5" type="ORF">GCM10009535_59360</name>
</gene>
<dbReference type="PANTHER" id="PTHR43563:SF1">
    <property type="entry name" value="AMINE OXIDASE [FLAVIN-CONTAINING] B"/>
    <property type="match status" value="1"/>
</dbReference>
<evidence type="ECO:0000256" key="3">
    <source>
        <dbReference type="ARBA" id="ARBA00023002"/>
    </source>
</evidence>
<dbReference type="Gene3D" id="3.90.660.10">
    <property type="match status" value="1"/>
</dbReference>
<comment type="caution">
    <text evidence="5">The sequence shown here is derived from an EMBL/GenBank/DDBJ whole genome shotgun (WGS) entry which is preliminary data.</text>
</comment>
<keyword evidence="3" id="KW-0560">Oxidoreductase</keyword>
<comment type="cofactor">
    <cofactor evidence="1">
        <name>FAD</name>
        <dbReference type="ChEBI" id="CHEBI:57692"/>
    </cofactor>
</comment>
<feature type="domain" description="Amine oxidase" evidence="4">
    <location>
        <begin position="18"/>
        <end position="433"/>
    </location>
</feature>
<dbReference type="PRINTS" id="PR00757">
    <property type="entry name" value="AMINEOXDASEF"/>
</dbReference>
<dbReference type="InterPro" id="IPR050703">
    <property type="entry name" value="Flavin_MAO"/>
</dbReference>
<dbReference type="Gene3D" id="3.50.50.60">
    <property type="entry name" value="FAD/NAD(P)-binding domain"/>
    <property type="match status" value="1"/>
</dbReference>
<name>A0ABP3T2C2_9ACTN</name>
<comment type="similarity">
    <text evidence="2">Belongs to the flavin monoamine oxidase family.</text>
</comment>
<organism evidence="5 6">
    <name type="scientific">Streptomyces thermocarboxydovorans</name>
    <dbReference type="NCBI Taxonomy" id="59298"/>
    <lineage>
        <taxon>Bacteria</taxon>
        <taxon>Bacillati</taxon>
        <taxon>Actinomycetota</taxon>
        <taxon>Actinomycetes</taxon>
        <taxon>Kitasatosporales</taxon>
        <taxon>Streptomycetaceae</taxon>
        <taxon>Streptomyces</taxon>
    </lineage>
</organism>
<dbReference type="EMBL" id="BAAAGU010000106">
    <property type="protein sequence ID" value="GAA0671765.1"/>
    <property type="molecule type" value="Genomic_DNA"/>
</dbReference>
<dbReference type="InterPro" id="IPR002937">
    <property type="entry name" value="Amino_oxidase"/>
</dbReference>
<dbReference type="Proteomes" id="UP001500724">
    <property type="component" value="Unassembled WGS sequence"/>
</dbReference>
<evidence type="ECO:0000313" key="5">
    <source>
        <dbReference type="EMBL" id="GAA0671765.1"/>
    </source>
</evidence>
<dbReference type="Gene3D" id="1.10.405.10">
    <property type="entry name" value="Guanine Nucleotide Dissociation Inhibitor, domain 1"/>
    <property type="match status" value="1"/>
</dbReference>
<sequence>MHNQHDQQTDVAVIGAGLAGLTAARELAHHGLKVTVLEARDRIGGRVYTDHRLGRDLELGGNWLHWTQPHVWAEVNRYGLEVTRGPRSEETYWLAGDEVRRGSLEDFMDLIDPGMTRLLADTMRWIPRPDDPLRNPALAEADRFSLQEKLDELKLSEDEKNANEAAWVGHFNCPLDQASFVGALRWTAATAGSWHLMHEASAVFRLTDGNISLAEAIAADARGTGRVGIRLSTPVRSVSHDADSATLTCADGRTLTARRVIVTLGQNLLDALEVTPPLPEAKLIPAREKTASRGTKAWIRVRGPIKPFFAYSSQHHPLSVIRTEFTGEHDAVLVGFGADAERIDVTDPDQVAAALRVWRDDLEVLEVTGHGWMDDDYSRETWLIQRPGQFTRHHAALQAPDGVLHFASSDIANVWAGFFDGAIESATRAARQVRASLPAR</sequence>
<dbReference type="PANTHER" id="PTHR43563">
    <property type="entry name" value="AMINE OXIDASE"/>
    <property type="match status" value="1"/>
</dbReference>
<evidence type="ECO:0000313" key="6">
    <source>
        <dbReference type="Proteomes" id="UP001500724"/>
    </source>
</evidence>
<dbReference type="Pfam" id="PF01593">
    <property type="entry name" value="Amino_oxidase"/>
    <property type="match status" value="1"/>
</dbReference>
<evidence type="ECO:0000256" key="1">
    <source>
        <dbReference type="ARBA" id="ARBA00001974"/>
    </source>
</evidence>
<evidence type="ECO:0000256" key="2">
    <source>
        <dbReference type="ARBA" id="ARBA00005995"/>
    </source>
</evidence>
<dbReference type="RefSeq" id="WP_344007660.1">
    <property type="nucleotide sequence ID" value="NZ_BAAAGU010000106.1"/>
</dbReference>
<accession>A0ABP3T2C2</accession>
<dbReference type="InterPro" id="IPR036188">
    <property type="entry name" value="FAD/NAD-bd_sf"/>
</dbReference>
<proteinExistence type="inferred from homology"/>
<dbReference type="SUPFAM" id="SSF51905">
    <property type="entry name" value="FAD/NAD(P)-binding domain"/>
    <property type="match status" value="1"/>
</dbReference>